<sequence>MLSLWTILQTVPDRVRARIARRLAEEDPEAGVSSVEAVVWTVGLLILAGIVIAAITTFTTTEVGKITSPNG</sequence>
<proteinExistence type="predicted"/>
<keyword evidence="3" id="KW-1185">Reference proteome</keyword>
<evidence type="ECO:0000256" key="1">
    <source>
        <dbReference type="SAM" id="Phobius"/>
    </source>
</evidence>
<dbReference type="RefSeq" id="WP_236091457.1">
    <property type="nucleotide sequence ID" value="NZ_JAKGSG010000069.1"/>
</dbReference>
<gene>
    <name evidence="2" type="ORF">L1785_22380</name>
</gene>
<organism evidence="2 3">
    <name type="scientific">Antribacter soli</name>
    <dbReference type="NCBI Taxonomy" id="2910976"/>
    <lineage>
        <taxon>Bacteria</taxon>
        <taxon>Bacillati</taxon>
        <taxon>Actinomycetota</taxon>
        <taxon>Actinomycetes</taxon>
        <taxon>Micrococcales</taxon>
        <taxon>Promicromonosporaceae</taxon>
        <taxon>Antribacter</taxon>
    </lineage>
</organism>
<keyword evidence="1" id="KW-1133">Transmembrane helix</keyword>
<comment type="caution">
    <text evidence="2">The sequence shown here is derived from an EMBL/GenBank/DDBJ whole genome shotgun (WGS) entry which is preliminary data.</text>
</comment>
<keyword evidence="1" id="KW-0472">Membrane</keyword>
<evidence type="ECO:0000313" key="3">
    <source>
        <dbReference type="Proteomes" id="UP001165405"/>
    </source>
</evidence>
<evidence type="ECO:0000313" key="2">
    <source>
        <dbReference type="EMBL" id="MCF4123711.1"/>
    </source>
</evidence>
<protein>
    <submittedName>
        <fullName evidence="2">Uncharacterized protein</fullName>
    </submittedName>
</protein>
<accession>A0AA41QJ87</accession>
<name>A0AA41QJ87_9MICO</name>
<feature type="transmembrane region" description="Helical" evidence="1">
    <location>
        <begin position="37"/>
        <end position="58"/>
    </location>
</feature>
<dbReference type="AlphaFoldDB" id="A0AA41QJ87"/>
<dbReference type="Proteomes" id="UP001165405">
    <property type="component" value="Unassembled WGS sequence"/>
</dbReference>
<keyword evidence="1" id="KW-0812">Transmembrane</keyword>
<reference evidence="2" key="1">
    <citation type="submission" date="2022-01" db="EMBL/GenBank/DDBJ databases">
        <title>Antribacter sp. nov., isolated from Guizhou of China.</title>
        <authorList>
            <person name="Chengliang C."/>
            <person name="Ya Z."/>
        </authorList>
    </citation>
    <scope>NUCLEOTIDE SEQUENCE</scope>
    <source>
        <strain evidence="2">KLBMP 9083</strain>
    </source>
</reference>
<dbReference type="EMBL" id="JAKGSG010000069">
    <property type="protein sequence ID" value="MCF4123711.1"/>
    <property type="molecule type" value="Genomic_DNA"/>
</dbReference>